<sequence length="292" mass="34263">MGKLAEISMVVKKNLDSNQEECKDAIIYLGQMFWAKVGTHPWWPCMVFYDPEGEEFHMKPSRIHVQFFGPLEERAWISLSNCIIFEGRKALDDYLSLKLTQARSKDKWRYQLKIPNHFKDAWEASCKEAEIAMKLDPDCRVKTFGRLSRDIKRRMISDEFKEEMITMMDMVPLSSKEDALAFQNFLDYKMESVDMDDDFDIKVFEKEIAHHWSQFEDHVKRKYLSNPLFMFGSLKSKKSERTPRVSTRQPAKNYAEQSEPASIKPRKSVSSFLLFLISLGCSRCKATCEQEE</sequence>
<feature type="region of interest" description="Disordered" evidence="1">
    <location>
        <begin position="240"/>
        <end position="262"/>
    </location>
</feature>
<evidence type="ECO:0000313" key="3">
    <source>
        <dbReference type="EMBL" id="KAL3317254.1"/>
    </source>
</evidence>
<dbReference type="PANTHER" id="PTHR15999">
    <property type="entry name" value="ZINC FINGER CW-TYPE PWWP DOMAIN PROTEIN 1"/>
    <property type="match status" value="1"/>
</dbReference>
<dbReference type="AlphaFoldDB" id="A0ABD2QCK7"/>
<feature type="compositionally biased region" description="Polar residues" evidence="1">
    <location>
        <begin position="244"/>
        <end position="260"/>
    </location>
</feature>
<protein>
    <submittedName>
        <fullName evidence="3">Histone-lysine N-methyltransferase NSD3</fullName>
    </submittedName>
</protein>
<feature type="domain" description="PWWP" evidence="2">
    <location>
        <begin position="29"/>
        <end position="88"/>
    </location>
</feature>
<proteinExistence type="predicted"/>
<dbReference type="PROSITE" id="PS50812">
    <property type="entry name" value="PWWP"/>
    <property type="match status" value="1"/>
</dbReference>
<evidence type="ECO:0000313" key="4">
    <source>
        <dbReference type="Proteomes" id="UP001626550"/>
    </source>
</evidence>
<dbReference type="PANTHER" id="PTHR15999:SF2">
    <property type="entry name" value="ZINC FINGER CW-TYPE PWWP DOMAIN PROTEIN 1"/>
    <property type="match status" value="1"/>
</dbReference>
<dbReference type="SMART" id="SM00293">
    <property type="entry name" value="PWWP"/>
    <property type="match status" value="1"/>
</dbReference>
<dbReference type="EMBL" id="JBJKFK010000408">
    <property type="protein sequence ID" value="KAL3317254.1"/>
    <property type="molecule type" value="Genomic_DNA"/>
</dbReference>
<dbReference type="Pfam" id="PF00855">
    <property type="entry name" value="PWWP"/>
    <property type="match status" value="1"/>
</dbReference>
<keyword evidence="4" id="KW-1185">Reference proteome</keyword>
<dbReference type="InterPro" id="IPR042778">
    <property type="entry name" value="ZCWPW1/ZCWPW2"/>
</dbReference>
<comment type="caution">
    <text evidence="3">The sequence shown here is derived from an EMBL/GenBank/DDBJ whole genome shotgun (WGS) entry which is preliminary data.</text>
</comment>
<evidence type="ECO:0000259" key="2">
    <source>
        <dbReference type="PROSITE" id="PS50812"/>
    </source>
</evidence>
<gene>
    <name evidence="3" type="primary">WHSC1L1_1</name>
    <name evidence="3" type="ORF">Ciccas_004088</name>
</gene>
<accession>A0ABD2QCK7</accession>
<dbReference type="CDD" id="cd20144">
    <property type="entry name" value="PWWP_NSD_rpt1"/>
    <property type="match status" value="1"/>
</dbReference>
<name>A0ABD2QCK7_9PLAT</name>
<dbReference type="SUPFAM" id="SSF63748">
    <property type="entry name" value="Tudor/PWWP/MBT"/>
    <property type="match status" value="1"/>
</dbReference>
<reference evidence="3 4" key="1">
    <citation type="submission" date="2024-11" db="EMBL/GenBank/DDBJ databases">
        <title>Adaptive evolution of stress response genes in parasites aligns with host niche diversity.</title>
        <authorList>
            <person name="Hahn C."/>
            <person name="Resl P."/>
        </authorList>
    </citation>
    <scope>NUCLEOTIDE SEQUENCE [LARGE SCALE GENOMIC DNA]</scope>
    <source>
        <strain evidence="3">EGGRZ-B1_66</strain>
        <tissue evidence="3">Body</tissue>
    </source>
</reference>
<dbReference type="Proteomes" id="UP001626550">
    <property type="component" value="Unassembled WGS sequence"/>
</dbReference>
<organism evidence="3 4">
    <name type="scientific">Cichlidogyrus casuarinus</name>
    <dbReference type="NCBI Taxonomy" id="1844966"/>
    <lineage>
        <taxon>Eukaryota</taxon>
        <taxon>Metazoa</taxon>
        <taxon>Spiralia</taxon>
        <taxon>Lophotrochozoa</taxon>
        <taxon>Platyhelminthes</taxon>
        <taxon>Monogenea</taxon>
        <taxon>Monopisthocotylea</taxon>
        <taxon>Dactylogyridea</taxon>
        <taxon>Ancyrocephalidae</taxon>
        <taxon>Cichlidogyrus</taxon>
    </lineage>
</organism>
<dbReference type="Gene3D" id="2.30.30.140">
    <property type="match status" value="1"/>
</dbReference>
<evidence type="ECO:0000256" key="1">
    <source>
        <dbReference type="SAM" id="MobiDB-lite"/>
    </source>
</evidence>
<dbReference type="InterPro" id="IPR000313">
    <property type="entry name" value="PWWP_dom"/>
</dbReference>